<keyword evidence="2" id="KW-0472">Membrane</keyword>
<protein>
    <submittedName>
        <fullName evidence="3">Exopolysaccharide biosynthesis protein</fullName>
    </submittedName>
</protein>
<feature type="compositionally biased region" description="Low complexity" evidence="1">
    <location>
        <begin position="295"/>
        <end position="307"/>
    </location>
</feature>
<feature type="transmembrane region" description="Helical" evidence="2">
    <location>
        <begin position="181"/>
        <end position="205"/>
    </location>
</feature>
<sequence>MITAERAQKRTDTRETPSLARTSQVLRGVLVNNPDVQTFTIGDILTAIGTDRPEASVILFTAPSFLPISDAPGFSGVAAAAVGGHYATGRSELRLPKALLEKQVPRRSLAVAIHLILPLVDFAEKTVRPRLGWVTHPICKRVIGLLVFVLALTMAFPIIGFDPLHALSTFVISLGFAEKDGLAVLLGVGVGVLSLILVAGGSLSWRAMRSTLGKWLKKLGRKFGLHAVAAFCERRGWPKLAGALRFELSDVLLMWDPERRESDRRRDDAARRAADVTARRDIRDARSGGSRKTKTATSLTSGLTATA</sequence>
<keyword evidence="4" id="KW-1185">Reference proteome</keyword>
<reference evidence="4" key="1">
    <citation type="journal article" date="2019" name="Int. J. Syst. Evol. Microbiol.">
        <title>The Global Catalogue of Microorganisms (GCM) 10K type strain sequencing project: providing services to taxonomists for standard genome sequencing and annotation.</title>
        <authorList>
            <consortium name="The Broad Institute Genomics Platform"/>
            <consortium name="The Broad Institute Genome Sequencing Center for Infectious Disease"/>
            <person name="Wu L."/>
            <person name="Ma J."/>
        </authorList>
    </citation>
    <scope>NUCLEOTIDE SEQUENCE [LARGE SCALE GENOMIC DNA]</scope>
    <source>
        <strain evidence="4">CCUG 61696</strain>
    </source>
</reference>
<feature type="compositionally biased region" description="Basic and acidic residues" evidence="1">
    <location>
        <begin position="277"/>
        <end position="286"/>
    </location>
</feature>
<dbReference type="Proteomes" id="UP001597171">
    <property type="component" value="Unassembled WGS sequence"/>
</dbReference>
<evidence type="ECO:0000256" key="1">
    <source>
        <dbReference type="SAM" id="MobiDB-lite"/>
    </source>
</evidence>
<name>A0ABW3Z5K3_9HYPH</name>
<dbReference type="PANTHER" id="PTHR41795:SF1">
    <property type="entry name" value="EXOPOLYSACCHARIDE SYNTHESIS PROTEIN"/>
    <property type="match status" value="1"/>
</dbReference>
<evidence type="ECO:0000313" key="4">
    <source>
        <dbReference type="Proteomes" id="UP001597171"/>
    </source>
</evidence>
<organism evidence="3 4">
    <name type="scientific">Methylopila musalis</name>
    <dbReference type="NCBI Taxonomy" id="1134781"/>
    <lineage>
        <taxon>Bacteria</taxon>
        <taxon>Pseudomonadati</taxon>
        <taxon>Pseudomonadota</taxon>
        <taxon>Alphaproteobacteria</taxon>
        <taxon>Hyphomicrobiales</taxon>
        <taxon>Methylopilaceae</taxon>
        <taxon>Methylopila</taxon>
    </lineage>
</organism>
<comment type="caution">
    <text evidence="3">The sequence shown here is derived from an EMBL/GenBank/DDBJ whole genome shotgun (WGS) entry which is preliminary data.</text>
</comment>
<keyword evidence="2" id="KW-0812">Transmembrane</keyword>
<evidence type="ECO:0000313" key="3">
    <source>
        <dbReference type="EMBL" id="MFD1331463.1"/>
    </source>
</evidence>
<keyword evidence="2" id="KW-1133">Transmembrane helix</keyword>
<dbReference type="PANTHER" id="PTHR41795">
    <property type="entry name" value="EXOPOLYSACCHARIDE SYNTHESIS PROTEIN"/>
    <property type="match status" value="1"/>
</dbReference>
<feature type="transmembrane region" description="Helical" evidence="2">
    <location>
        <begin position="142"/>
        <end position="161"/>
    </location>
</feature>
<proteinExistence type="predicted"/>
<dbReference type="EMBL" id="JBHTMX010000027">
    <property type="protein sequence ID" value="MFD1331463.1"/>
    <property type="molecule type" value="Genomic_DNA"/>
</dbReference>
<accession>A0ABW3Z5K3</accession>
<dbReference type="Pfam" id="PF06055">
    <property type="entry name" value="ExoD"/>
    <property type="match status" value="1"/>
</dbReference>
<evidence type="ECO:0000256" key="2">
    <source>
        <dbReference type="SAM" id="Phobius"/>
    </source>
</evidence>
<gene>
    <name evidence="3" type="ORF">ACFQ4O_05565</name>
</gene>
<dbReference type="InterPro" id="IPR010331">
    <property type="entry name" value="ExoD"/>
</dbReference>
<feature type="region of interest" description="Disordered" evidence="1">
    <location>
        <begin position="277"/>
        <end position="307"/>
    </location>
</feature>
<dbReference type="RefSeq" id="WP_378774671.1">
    <property type="nucleotide sequence ID" value="NZ_JBHTMX010000027.1"/>
</dbReference>